<feature type="signal peptide" evidence="2">
    <location>
        <begin position="1"/>
        <end position="17"/>
    </location>
</feature>
<feature type="chain" id="PRO_5046301388" evidence="2">
    <location>
        <begin position="18"/>
        <end position="843"/>
    </location>
</feature>
<name>A0ABP1S894_9HEXA</name>
<keyword evidence="1" id="KW-0812">Transmembrane</keyword>
<dbReference type="EMBL" id="CAXLJM020000164">
    <property type="protein sequence ID" value="CAL8146093.1"/>
    <property type="molecule type" value="Genomic_DNA"/>
</dbReference>
<keyword evidence="4" id="KW-1185">Reference proteome</keyword>
<keyword evidence="1" id="KW-1133">Transmembrane helix</keyword>
<feature type="transmembrane region" description="Helical" evidence="1">
    <location>
        <begin position="468"/>
        <end position="486"/>
    </location>
</feature>
<proteinExistence type="predicted"/>
<evidence type="ECO:0000313" key="3">
    <source>
        <dbReference type="EMBL" id="CAL8146093.1"/>
    </source>
</evidence>
<dbReference type="Gene3D" id="1.10.287.70">
    <property type="match status" value="1"/>
</dbReference>
<feature type="transmembrane region" description="Helical" evidence="1">
    <location>
        <begin position="735"/>
        <end position="755"/>
    </location>
</feature>
<keyword evidence="2" id="KW-0732">Signal</keyword>
<organism evidence="3 4">
    <name type="scientific">Orchesella dallaii</name>
    <dbReference type="NCBI Taxonomy" id="48710"/>
    <lineage>
        <taxon>Eukaryota</taxon>
        <taxon>Metazoa</taxon>
        <taxon>Ecdysozoa</taxon>
        <taxon>Arthropoda</taxon>
        <taxon>Hexapoda</taxon>
        <taxon>Collembola</taxon>
        <taxon>Entomobryomorpha</taxon>
        <taxon>Entomobryoidea</taxon>
        <taxon>Orchesellidae</taxon>
        <taxon>Orchesellinae</taxon>
        <taxon>Orchesella</taxon>
    </lineage>
</organism>
<evidence type="ECO:0000313" key="4">
    <source>
        <dbReference type="Proteomes" id="UP001642540"/>
    </source>
</evidence>
<evidence type="ECO:0000256" key="2">
    <source>
        <dbReference type="SAM" id="SignalP"/>
    </source>
</evidence>
<protein>
    <submittedName>
        <fullName evidence="3">Uncharacterized protein</fullName>
    </submittedName>
</protein>
<feature type="transmembrane region" description="Helical" evidence="1">
    <location>
        <begin position="814"/>
        <end position="834"/>
    </location>
</feature>
<sequence>MFHLNVILIPSFSLATASLLLYNRDDAKPTLYIPIEKISNSSKYQVYIPPVTNSFKQKFGKLVNLNKFINNFYGSFITINNPIGYDLEEPNLPITLRRHVSAFNAYRKFNATHKIADFQHFIELPIEKGISLLKLNINSVQCSSPFHYGNLNYGEFCTQIKPFKFSSKAKPWNSQLHVDLFPPILGQVRIGIYKLLDGSGVWFYEGVLRKKHSKSFQTMISATNYRIIVLNQEDDEKKQMVVSWIASTFRRSRVSQYPMNFNGDQFLLLEAATQRKNSFHSVGIIETISLIKLCLSCSFDNVNAVTFLRISTIERNFQNKLETDRIMWEFPQDKSGSVVLQNTWKSCSVPYDLSLFTEYHSAITKLPLSDVAEYAYAWIIRNSLMKNATHLNNCAVPSANAKRDGCSYDRRTRCLAHVVLFTEHFTTANSYRPWAVDFPSKILRFVSCGRAQKNLGFYHLISVFEAPVWLFIIFTMLIPAPLLYFLSNLQRSKTVQNLAVKIAIHSVMAPLKALLEQGDPFSMNEVDHVPSFRWFMVPYLFCILVLSNAYKNENVYSLITPREPTPYTQFEQLVQDGFKVFTRGYFREFKPGSPCLNLNFAPLNNHTYVACKAGTAGKCAGGTFRGCIRMSSEVDYYVNQMIVAKNSLSKLNYETQLLYNYTEFLPFTPKLQNFLNEFLDYNATGYLPVYRSLQDEPIWEFLQSCNKTALILPELNCHLLAAKLNRKRENKDSVYVGKSVVLSAKIGFSFQGYLIPGLVSQMNGLGQSGIADWWRLLARDWLTRIRVGSVGREGNNITKSFDNGLHRPTMEGNISVIFIVLVFFLSVSLIFFVVEKLSCSRGE</sequence>
<dbReference type="Proteomes" id="UP001642540">
    <property type="component" value="Unassembled WGS sequence"/>
</dbReference>
<comment type="caution">
    <text evidence="3">The sequence shown here is derived from an EMBL/GenBank/DDBJ whole genome shotgun (WGS) entry which is preliminary data.</text>
</comment>
<accession>A0ABP1S894</accession>
<evidence type="ECO:0000256" key="1">
    <source>
        <dbReference type="SAM" id="Phobius"/>
    </source>
</evidence>
<keyword evidence="1" id="KW-0472">Membrane</keyword>
<gene>
    <name evidence="3" type="ORF">ODALV1_LOCUS30701</name>
</gene>
<reference evidence="3 4" key="1">
    <citation type="submission" date="2024-08" db="EMBL/GenBank/DDBJ databases">
        <authorList>
            <person name="Cucini C."/>
            <person name="Frati F."/>
        </authorList>
    </citation>
    <scope>NUCLEOTIDE SEQUENCE [LARGE SCALE GENOMIC DNA]</scope>
</reference>